<evidence type="ECO:0000313" key="25">
    <source>
        <dbReference type="EMBL" id="PYD75030.1"/>
    </source>
</evidence>
<feature type="domain" description="Globin" evidence="23">
    <location>
        <begin position="4"/>
        <end position="140"/>
    </location>
</feature>
<name>A0A318Q8G1_9PROT</name>
<evidence type="ECO:0000313" key="26">
    <source>
        <dbReference type="Proteomes" id="UP000247609"/>
    </source>
</evidence>
<keyword evidence="7 22" id="KW-0349">Heme</keyword>
<comment type="catalytic activity">
    <reaction evidence="20">
        <text>2 nitric oxide + NADH + 2 O2 = 2 nitrate + NAD(+) + H(+)</text>
        <dbReference type="Rhea" id="RHEA:19469"/>
        <dbReference type="ChEBI" id="CHEBI:15378"/>
        <dbReference type="ChEBI" id="CHEBI:15379"/>
        <dbReference type="ChEBI" id="CHEBI:16480"/>
        <dbReference type="ChEBI" id="CHEBI:17632"/>
        <dbReference type="ChEBI" id="CHEBI:57540"/>
        <dbReference type="ChEBI" id="CHEBI:57945"/>
        <dbReference type="EC" id="1.14.12.17"/>
    </reaction>
</comment>
<keyword evidence="13" id="KW-0560">Oxidoreductase</keyword>
<dbReference type="EC" id="1.14.12.17" evidence="5"/>
<dbReference type="RefSeq" id="WP_110531316.1">
    <property type="nucleotide sequence ID" value="NZ_NOXG01000016.1"/>
</dbReference>
<dbReference type="PROSITE" id="PS01033">
    <property type="entry name" value="GLOBIN"/>
    <property type="match status" value="1"/>
</dbReference>
<evidence type="ECO:0000256" key="3">
    <source>
        <dbReference type="ARBA" id="ARBA00006401"/>
    </source>
</evidence>
<dbReference type="GO" id="GO:0071500">
    <property type="term" value="P:cellular response to nitrosative stress"/>
    <property type="evidence" value="ECO:0007669"/>
    <property type="project" value="TreeGrafter"/>
</dbReference>
<dbReference type="Proteomes" id="UP000247609">
    <property type="component" value="Unassembled WGS sequence"/>
</dbReference>
<keyword evidence="22" id="KW-0813">Transport</keyword>
<comment type="function">
    <text evidence="16">Is involved in NO detoxification in an aerobic process, termed nitric oxide dioxygenase (NOD) reaction that utilizes O(2) and NAD(P)H to convert NO to nitrate, which protects the bacterium from various noxious nitrogen compounds. Therefore, plays a central role in the inducible response to nitrosative stress.</text>
</comment>
<dbReference type="GO" id="GO:0046210">
    <property type="term" value="P:nitric oxide catabolic process"/>
    <property type="evidence" value="ECO:0007669"/>
    <property type="project" value="TreeGrafter"/>
</dbReference>
<feature type="domain" description="FAD-binding FR-type" evidence="24">
    <location>
        <begin position="154"/>
        <end position="258"/>
    </location>
</feature>
<dbReference type="InterPro" id="IPR009050">
    <property type="entry name" value="Globin-like_sf"/>
</dbReference>
<dbReference type="PRINTS" id="PR00410">
    <property type="entry name" value="PHEHYDRXLASE"/>
</dbReference>
<dbReference type="Pfam" id="PF00042">
    <property type="entry name" value="Globin"/>
    <property type="match status" value="1"/>
</dbReference>
<dbReference type="InterPro" id="IPR017938">
    <property type="entry name" value="Riboflavin_synthase-like_b-brl"/>
</dbReference>
<evidence type="ECO:0000256" key="5">
    <source>
        <dbReference type="ARBA" id="ARBA00012229"/>
    </source>
</evidence>
<dbReference type="GO" id="GO:0009636">
    <property type="term" value="P:response to toxic substance"/>
    <property type="evidence" value="ECO:0007669"/>
    <property type="project" value="UniProtKB-KW"/>
</dbReference>
<evidence type="ECO:0000256" key="14">
    <source>
        <dbReference type="ARBA" id="ARBA00023004"/>
    </source>
</evidence>
<keyword evidence="14" id="KW-0408">Iron</keyword>
<dbReference type="AlphaFoldDB" id="A0A318Q8G1"/>
<dbReference type="GO" id="GO:0020037">
    <property type="term" value="F:heme binding"/>
    <property type="evidence" value="ECO:0007669"/>
    <property type="project" value="InterPro"/>
</dbReference>
<keyword evidence="10" id="KW-0479">Metal-binding</keyword>
<evidence type="ECO:0000256" key="13">
    <source>
        <dbReference type="ARBA" id="ARBA00023002"/>
    </source>
</evidence>
<proteinExistence type="inferred from homology"/>
<evidence type="ECO:0000256" key="2">
    <source>
        <dbReference type="ARBA" id="ARBA00001974"/>
    </source>
</evidence>
<comment type="similarity">
    <text evidence="4">Belongs to the globin family. Two-domain flavohemoproteins subfamily.</text>
</comment>
<protein>
    <recommendedName>
        <fullName evidence="6">Flavohemoprotein</fullName>
        <ecNumber evidence="5">1.14.12.17</ecNumber>
    </recommendedName>
    <alternativeName>
        <fullName evidence="18">Flavohemoglobin</fullName>
    </alternativeName>
    <alternativeName>
        <fullName evidence="17">Hemoglobin-like protein</fullName>
    </alternativeName>
    <alternativeName>
        <fullName evidence="19">Nitric oxide dioxygenase</fullName>
    </alternativeName>
</protein>
<dbReference type="FunFam" id="2.40.30.10:FF:000034">
    <property type="entry name" value="Flavohemoprotein"/>
    <property type="match status" value="1"/>
</dbReference>
<evidence type="ECO:0000256" key="21">
    <source>
        <dbReference type="ARBA" id="ARBA00049433"/>
    </source>
</evidence>
<evidence type="ECO:0000256" key="20">
    <source>
        <dbReference type="ARBA" id="ARBA00048649"/>
    </source>
</evidence>
<organism evidence="25 26">
    <name type="scientific">Novacetimonas pomaceti</name>
    <dbReference type="NCBI Taxonomy" id="2021998"/>
    <lineage>
        <taxon>Bacteria</taxon>
        <taxon>Pseudomonadati</taxon>
        <taxon>Pseudomonadota</taxon>
        <taxon>Alphaproteobacteria</taxon>
        <taxon>Acetobacterales</taxon>
        <taxon>Acetobacteraceae</taxon>
        <taxon>Novacetimonas</taxon>
    </lineage>
</organism>
<dbReference type="SUPFAM" id="SSF46458">
    <property type="entry name" value="Globin-like"/>
    <property type="match status" value="1"/>
</dbReference>
<evidence type="ECO:0000256" key="10">
    <source>
        <dbReference type="ARBA" id="ARBA00022723"/>
    </source>
</evidence>
<dbReference type="GO" id="GO:0019825">
    <property type="term" value="F:oxygen binding"/>
    <property type="evidence" value="ECO:0007669"/>
    <property type="project" value="InterPro"/>
</dbReference>
<dbReference type="EMBL" id="NOXG01000016">
    <property type="protein sequence ID" value="PYD75030.1"/>
    <property type="molecule type" value="Genomic_DNA"/>
</dbReference>
<evidence type="ECO:0000256" key="15">
    <source>
        <dbReference type="ARBA" id="ARBA00023027"/>
    </source>
</evidence>
<dbReference type="PANTHER" id="PTHR43396:SF3">
    <property type="entry name" value="FLAVOHEMOPROTEIN"/>
    <property type="match status" value="1"/>
</dbReference>
<keyword evidence="8 22" id="KW-0561">Oxygen transport</keyword>
<comment type="cofactor">
    <cofactor evidence="1">
        <name>heme b</name>
        <dbReference type="ChEBI" id="CHEBI:60344"/>
    </cofactor>
</comment>
<dbReference type="CDD" id="cd06184">
    <property type="entry name" value="flavohem_like_fad_nad_binding"/>
    <property type="match status" value="1"/>
</dbReference>
<evidence type="ECO:0000259" key="24">
    <source>
        <dbReference type="PROSITE" id="PS51384"/>
    </source>
</evidence>
<evidence type="ECO:0000256" key="9">
    <source>
        <dbReference type="ARBA" id="ARBA00022630"/>
    </source>
</evidence>
<evidence type="ECO:0000256" key="22">
    <source>
        <dbReference type="RuleBase" id="RU000356"/>
    </source>
</evidence>
<evidence type="ECO:0000256" key="1">
    <source>
        <dbReference type="ARBA" id="ARBA00001970"/>
    </source>
</evidence>
<dbReference type="FunFam" id="1.10.490.10:FF:000003">
    <property type="entry name" value="Flavohemoprotein"/>
    <property type="match status" value="1"/>
</dbReference>
<comment type="catalytic activity">
    <reaction evidence="21">
        <text>2 nitric oxide + NADPH + 2 O2 = 2 nitrate + NADP(+) + H(+)</text>
        <dbReference type="Rhea" id="RHEA:19465"/>
        <dbReference type="ChEBI" id="CHEBI:15378"/>
        <dbReference type="ChEBI" id="CHEBI:15379"/>
        <dbReference type="ChEBI" id="CHEBI:16480"/>
        <dbReference type="ChEBI" id="CHEBI:17632"/>
        <dbReference type="ChEBI" id="CHEBI:57783"/>
        <dbReference type="ChEBI" id="CHEBI:58349"/>
        <dbReference type="EC" id="1.14.12.17"/>
    </reaction>
</comment>
<comment type="caution">
    <text evidence="25">The sequence shown here is derived from an EMBL/GenBank/DDBJ whole genome shotgun (WGS) entry which is preliminary data.</text>
</comment>
<evidence type="ECO:0000256" key="6">
    <source>
        <dbReference type="ARBA" id="ARBA00014637"/>
    </source>
</evidence>
<keyword evidence="25" id="KW-0223">Dioxygenase</keyword>
<keyword evidence="15" id="KW-0520">NAD</keyword>
<dbReference type="SUPFAM" id="SSF63380">
    <property type="entry name" value="Riboflavin synthase domain-like"/>
    <property type="match status" value="1"/>
</dbReference>
<dbReference type="InterPro" id="IPR000971">
    <property type="entry name" value="Globin"/>
</dbReference>
<dbReference type="GO" id="GO:0046872">
    <property type="term" value="F:metal ion binding"/>
    <property type="evidence" value="ECO:0007669"/>
    <property type="project" value="UniProtKB-KW"/>
</dbReference>
<accession>A0A318Q8G1</accession>
<dbReference type="InterPro" id="IPR008333">
    <property type="entry name" value="Cbr1-like_FAD-bd_dom"/>
</dbReference>
<dbReference type="InterPro" id="IPR017927">
    <property type="entry name" value="FAD-bd_FR_type"/>
</dbReference>
<dbReference type="PROSITE" id="PS51384">
    <property type="entry name" value="FAD_FR"/>
    <property type="match status" value="1"/>
</dbReference>
<dbReference type="Pfam" id="PF00970">
    <property type="entry name" value="FAD_binding_6"/>
    <property type="match status" value="1"/>
</dbReference>
<dbReference type="GO" id="GO:0005344">
    <property type="term" value="F:oxygen carrier activity"/>
    <property type="evidence" value="ECO:0007669"/>
    <property type="project" value="UniProtKB-KW"/>
</dbReference>
<dbReference type="Gene3D" id="3.40.50.80">
    <property type="entry name" value="Nucleotide-binding domain of ferredoxin-NADP reductase (FNR) module"/>
    <property type="match status" value="1"/>
</dbReference>
<dbReference type="GO" id="GO:0008941">
    <property type="term" value="F:nitric oxide dioxygenase NAD(P)H activity"/>
    <property type="evidence" value="ECO:0007669"/>
    <property type="project" value="UniProtKB-EC"/>
</dbReference>
<keyword evidence="12" id="KW-0521">NADP</keyword>
<keyword evidence="11" id="KW-0274">FAD</keyword>
<dbReference type="GO" id="GO:0071949">
    <property type="term" value="F:FAD binding"/>
    <property type="evidence" value="ECO:0007669"/>
    <property type="project" value="TreeGrafter"/>
</dbReference>
<dbReference type="PANTHER" id="PTHR43396">
    <property type="entry name" value="FLAVOHEMOPROTEIN"/>
    <property type="match status" value="1"/>
</dbReference>
<evidence type="ECO:0000259" key="23">
    <source>
        <dbReference type="PROSITE" id="PS01033"/>
    </source>
</evidence>
<comment type="cofactor">
    <cofactor evidence="2">
        <name>FAD</name>
        <dbReference type="ChEBI" id="CHEBI:57692"/>
    </cofactor>
</comment>
<evidence type="ECO:0000256" key="18">
    <source>
        <dbReference type="ARBA" id="ARBA00030929"/>
    </source>
</evidence>
<reference evidence="25 26" key="1">
    <citation type="submission" date="2017-07" db="EMBL/GenBank/DDBJ databases">
        <title>A draft genome sequence of Komagataeibacter sp. T5K1.</title>
        <authorList>
            <person name="Skraban J."/>
            <person name="Cleenwerck I."/>
            <person name="Vandamme P."/>
            <person name="Trcek J."/>
        </authorList>
    </citation>
    <scope>NUCLEOTIDE SEQUENCE [LARGE SCALE GENOMIC DNA]</scope>
    <source>
        <strain evidence="25 26">T5K1</strain>
    </source>
</reference>
<dbReference type="NCBIfam" id="NF009805">
    <property type="entry name" value="PRK13289.1"/>
    <property type="match status" value="1"/>
</dbReference>
<evidence type="ECO:0000256" key="12">
    <source>
        <dbReference type="ARBA" id="ARBA00022857"/>
    </source>
</evidence>
<evidence type="ECO:0000256" key="8">
    <source>
        <dbReference type="ARBA" id="ARBA00022621"/>
    </source>
</evidence>
<comment type="similarity">
    <text evidence="3">In the C-terminal section; belongs to the flavoprotein pyridine nucleotide cytochrome reductase family.</text>
</comment>
<dbReference type="InterPro" id="IPR012292">
    <property type="entry name" value="Globin/Proto"/>
</dbReference>
<dbReference type="Gene3D" id="1.10.490.10">
    <property type="entry name" value="Globins"/>
    <property type="match status" value="1"/>
</dbReference>
<dbReference type="SUPFAM" id="SSF52343">
    <property type="entry name" value="Ferredoxin reductase-like, C-terminal NADP-linked domain"/>
    <property type="match status" value="1"/>
</dbReference>
<gene>
    <name evidence="25" type="ORF">CFR71_11670</name>
</gene>
<evidence type="ECO:0000256" key="16">
    <source>
        <dbReference type="ARBA" id="ARBA00025094"/>
    </source>
</evidence>
<evidence type="ECO:0000256" key="17">
    <source>
        <dbReference type="ARBA" id="ARBA00030024"/>
    </source>
</evidence>
<evidence type="ECO:0000256" key="4">
    <source>
        <dbReference type="ARBA" id="ARBA00008414"/>
    </source>
</evidence>
<sequence>MASPLDDRTRAIISACVPALQAHGLAITTEMYRRLLSNADIRGLFNMSHQRDGEQPRALALAVLAYARNIDNPGALSAMVERIAQKHAGLNILPQHYPYVAEALLGAIAHVLGDAATPEIMEAWGKAYWFLAEILIGREEQIYVAHAAAPGGWVGWRAFRVSARRAESADVTSFELVPQDGGPVMRHVPGQYLGFRLDVPGTGEECRNYSISSAPDDRHYRISVRRIDKGVVSDWLHDSVAVGTVVQVSAPAGDFTLDSPPQDPIVFLSAGVGLTPFISMLGALDAAGTTGAATPVRYIHGTRGPKAETFGDYIRDLAARGRIRADIFYSREAPQAGSAPAGVTWHDGRITPQWLKGQIDPRATCYICGPDGFMRDMIATLKEAGVPEARIRYEFFGPAADAALAG</sequence>
<dbReference type="Gene3D" id="2.40.30.10">
    <property type="entry name" value="Translation factors"/>
    <property type="match status" value="1"/>
</dbReference>
<keyword evidence="9" id="KW-0285">Flavoprotein</keyword>
<dbReference type="InterPro" id="IPR039261">
    <property type="entry name" value="FNR_nucleotide-bd"/>
</dbReference>
<evidence type="ECO:0000256" key="11">
    <source>
        <dbReference type="ARBA" id="ARBA00022827"/>
    </source>
</evidence>
<evidence type="ECO:0000256" key="19">
    <source>
        <dbReference type="ARBA" id="ARBA00033187"/>
    </source>
</evidence>
<evidence type="ECO:0000256" key="7">
    <source>
        <dbReference type="ARBA" id="ARBA00022617"/>
    </source>
</evidence>